<dbReference type="EMBL" id="JAUHHV010000002">
    <property type="protein sequence ID" value="KAK1433453.1"/>
    <property type="molecule type" value="Genomic_DNA"/>
</dbReference>
<protein>
    <submittedName>
        <fullName evidence="1">Uncharacterized protein</fullName>
    </submittedName>
</protein>
<gene>
    <name evidence="1" type="ORF">QVD17_10363</name>
</gene>
<dbReference type="AlphaFoldDB" id="A0AAD8L2S1"/>
<keyword evidence="2" id="KW-1185">Reference proteome</keyword>
<proteinExistence type="predicted"/>
<comment type="caution">
    <text evidence="1">The sequence shown here is derived from an EMBL/GenBank/DDBJ whole genome shotgun (WGS) entry which is preliminary data.</text>
</comment>
<accession>A0AAD8L2S1</accession>
<evidence type="ECO:0000313" key="2">
    <source>
        <dbReference type="Proteomes" id="UP001229421"/>
    </source>
</evidence>
<evidence type="ECO:0000313" key="1">
    <source>
        <dbReference type="EMBL" id="KAK1433453.1"/>
    </source>
</evidence>
<organism evidence="1 2">
    <name type="scientific">Tagetes erecta</name>
    <name type="common">African marigold</name>
    <dbReference type="NCBI Taxonomy" id="13708"/>
    <lineage>
        <taxon>Eukaryota</taxon>
        <taxon>Viridiplantae</taxon>
        <taxon>Streptophyta</taxon>
        <taxon>Embryophyta</taxon>
        <taxon>Tracheophyta</taxon>
        <taxon>Spermatophyta</taxon>
        <taxon>Magnoliopsida</taxon>
        <taxon>eudicotyledons</taxon>
        <taxon>Gunneridae</taxon>
        <taxon>Pentapetalae</taxon>
        <taxon>asterids</taxon>
        <taxon>campanulids</taxon>
        <taxon>Asterales</taxon>
        <taxon>Asteraceae</taxon>
        <taxon>Asteroideae</taxon>
        <taxon>Heliantheae alliance</taxon>
        <taxon>Tageteae</taxon>
        <taxon>Tagetes</taxon>
    </lineage>
</organism>
<sequence>MFITTTTNSGSIHKAQREALCFTPHIKIHNNGVILHNMTMTRNMRAFVSATVLNRRRRSVYDLHRGQLDDRGEGPLKDCFPDLYKLEKKKQCKVIDKYVYGPTGIGWVWEWIRTPAHGVELQQLHNCISLLQGCSPLLSTNSWRFGAREACAHEHGLKREEVGSTWI</sequence>
<name>A0AAD8L2S1_TARER</name>
<reference evidence="1" key="1">
    <citation type="journal article" date="2023" name="bioRxiv">
        <title>Improved chromosome-level genome assembly for marigold (Tagetes erecta).</title>
        <authorList>
            <person name="Jiang F."/>
            <person name="Yuan L."/>
            <person name="Wang S."/>
            <person name="Wang H."/>
            <person name="Xu D."/>
            <person name="Wang A."/>
            <person name="Fan W."/>
        </authorList>
    </citation>
    <scope>NUCLEOTIDE SEQUENCE</scope>
    <source>
        <strain evidence="1">WSJ</strain>
        <tissue evidence="1">Leaf</tissue>
    </source>
</reference>
<dbReference type="Proteomes" id="UP001229421">
    <property type="component" value="Unassembled WGS sequence"/>
</dbReference>